<dbReference type="CDD" id="cd04496">
    <property type="entry name" value="SSB_OBF"/>
    <property type="match status" value="1"/>
</dbReference>
<protein>
    <submittedName>
        <fullName evidence="4">Single-strand DNA-binding protein</fullName>
    </submittedName>
</protein>
<feature type="compositionally biased region" description="Acidic residues" evidence="3">
    <location>
        <begin position="214"/>
        <end position="224"/>
    </location>
</feature>
<accession>A0A1X7DT07</accession>
<gene>
    <name evidence="4" type="ORF">SAMN06296028_1159</name>
</gene>
<organism evidence="4 5">
    <name type="scientific">Kocuria marina subsp. indica</name>
    <dbReference type="NCBI Taxonomy" id="1049583"/>
    <lineage>
        <taxon>Bacteria</taxon>
        <taxon>Bacillati</taxon>
        <taxon>Actinomycetota</taxon>
        <taxon>Actinomycetes</taxon>
        <taxon>Micrococcales</taxon>
        <taxon>Micrococcaceae</taxon>
        <taxon>Kocuria</taxon>
    </lineage>
</organism>
<dbReference type="SUPFAM" id="SSF50249">
    <property type="entry name" value="Nucleic acid-binding proteins"/>
    <property type="match status" value="1"/>
</dbReference>
<evidence type="ECO:0000313" key="4">
    <source>
        <dbReference type="EMBL" id="SMF21089.1"/>
    </source>
</evidence>
<keyword evidence="5" id="KW-1185">Reference proteome</keyword>
<proteinExistence type="predicted"/>
<feature type="region of interest" description="Disordered" evidence="3">
    <location>
        <begin position="193"/>
        <end position="244"/>
    </location>
</feature>
<dbReference type="Pfam" id="PF00436">
    <property type="entry name" value="SSB"/>
    <property type="match status" value="1"/>
</dbReference>
<keyword evidence="1 2" id="KW-0238">DNA-binding</keyword>
<dbReference type="Gene3D" id="2.40.50.140">
    <property type="entry name" value="Nucleic acid-binding proteins"/>
    <property type="match status" value="1"/>
</dbReference>
<dbReference type="InterPro" id="IPR012340">
    <property type="entry name" value="NA-bd_OB-fold"/>
</dbReference>
<sequence>MSEHVTLRGFVGKDPQSHLFDDGTMAARFRLATTSRRFDAATQTWHDSGTNWYSIRCFRALAMHVMASVHCGQPVVVTGKLSINEWQSDSGPRMIVQVDAAAVGHDLSFGTANFARSGGRNPGAGTASAAPGDGQGSDDTGMDGAGEDSNENAGTAGHDRYRSARSMGLSDEGFVDLTSGAVIAVGEQDHTFDGLTPAAPDASAAVGGTLGDTEGMDEDAEDEPRDGADRTRETSDLEGATTGG</sequence>
<feature type="compositionally biased region" description="Basic and acidic residues" evidence="3">
    <location>
        <begin position="225"/>
        <end position="235"/>
    </location>
</feature>
<dbReference type="PROSITE" id="PS50935">
    <property type="entry name" value="SSB"/>
    <property type="match status" value="1"/>
</dbReference>
<name>A0A1X7DT07_9MICC</name>
<evidence type="ECO:0000256" key="3">
    <source>
        <dbReference type="SAM" id="MobiDB-lite"/>
    </source>
</evidence>
<evidence type="ECO:0000313" key="5">
    <source>
        <dbReference type="Proteomes" id="UP000192929"/>
    </source>
</evidence>
<evidence type="ECO:0000256" key="1">
    <source>
        <dbReference type="ARBA" id="ARBA00023125"/>
    </source>
</evidence>
<evidence type="ECO:0000256" key="2">
    <source>
        <dbReference type="PROSITE-ProRule" id="PRU00252"/>
    </source>
</evidence>
<dbReference type="AlphaFoldDB" id="A0A1X7DT07"/>
<dbReference type="RefSeq" id="WP_085107729.1">
    <property type="nucleotide sequence ID" value="NZ_FXAC01000015.1"/>
</dbReference>
<dbReference type="Proteomes" id="UP000192929">
    <property type="component" value="Unassembled WGS sequence"/>
</dbReference>
<dbReference type="EMBL" id="FXAC01000015">
    <property type="protein sequence ID" value="SMF21089.1"/>
    <property type="molecule type" value="Genomic_DNA"/>
</dbReference>
<dbReference type="GO" id="GO:0003697">
    <property type="term" value="F:single-stranded DNA binding"/>
    <property type="evidence" value="ECO:0007669"/>
    <property type="project" value="InterPro"/>
</dbReference>
<dbReference type="InterPro" id="IPR000424">
    <property type="entry name" value="Primosome_PriB/ssb"/>
</dbReference>
<feature type="region of interest" description="Disordered" evidence="3">
    <location>
        <begin position="114"/>
        <end position="158"/>
    </location>
</feature>
<reference evidence="5" key="1">
    <citation type="submission" date="2017-04" db="EMBL/GenBank/DDBJ databases">
        <authorList>
            <person name="Varghese N."/>
            <person name="Submissions S."/>
        </authorList>
    </citation>
    <scope>NUCLEOTIDE SEQUENCE [LARGE SCALE GENOMIC DNA]</scope>
    <source>
        <strain evidence="5">NIO-1021</strain>
    </source>
</reference>